<comment type="caution">
    <text evidence="1">The sequence shown here is derived from an EMBL/GenBank/DDBJ whole genome shotgun (WGS) entry which is preliminary data.</text>
</comment>
<dbReference type="Pfam" id="PF14223">
    <property type="entry name" value="Retrotran_gag_2"/>
    <property type="match status" value="1"/>
</dbReference>
<dbReference type="EMBL" id="CAJRGZ010000015">
    <property type="protein sequence ID" value="CAG5149240.1"/>
    <property type="molecule type" value="Genomic_DNA"/>
</dbReference>
<organism evidence="1 2">
    <name type="scientific">Alternaria atra</name>
    <dbReference type="NCBI Taxonomy" id="119953"/>
    <lineage>
        <taxon>Eukaryota</taxon>
        <taxon>Fungi</taxon>
        <taxon>Dikarya</taxon>
        <taxon>Ascomycota</taxon>
        <taxon>Pezizomycotina</taxon>
        <taxon>Dothideomycetes</taxon>
        <taxon>Pleosporomycetidae</taxon>
        <taxon>Pleosporales</taxon>
        <taxon>Pleosporineae</taxon>
        <taxon>Pleosporaceae</taxon>
        <taxon>Alternaria</taxon>
        <taxon>Alternaria sect. Ulocladioides</taxon>
    </lineage>
</organism>
<dbReference type="GeneID" id="67013756"/>
<dbReference type="PANTHER" id="PTHR37610">
    <property type="entry name" value="CCHC-TYPE DOMAIN-CONTAINING PROTEIN"/>
    <property type="match status" value="1"/>
</dbReference>
<evidence type="ECO:0000313" key="2">
    <source>
        <dbReference type="Proteomes" id="UP000676310"/>
    </source>
</evidence>
<keyword evidence="2" id="KW-1185">Reference proteome</keyword>
<dbReference type="Proteomes" id="UP000676310">
    <property type="component" value="Unassembled WGS sequence"/>
</dbReference>
<gene>
    <name evidence="1" type="ORF">ALTATR162_LOCUS2323</name>
</gene>
<evidence type="ECO:0000313" key="1">
    <source>
        <dbReference type="EMBL" id="CAG5149240.1"/>
    </source>
</evidence>
<dbReference type="AlphaFoldDB" id="A0A8J2HWX6"/>
<protein>
    <recommendedName>
        <fullName evidence="3">Retrotransposon Copia-like N-terminal domain-containing protein</fullName>
    </recommendedName>
</protein>
<reference evidence="1" key="1">
    <citation type="submission" date="2021-05" db="EMBL/GenBank/DDBJ databases">
        <authorList>
            <person name="Stam R."/>
        </authorList>
    </citation>
    <scope>NUCLEOTIDE SEQUENCE</scope>
    <source>
        <strain evidence="1">CS162</strain>
    </source>
</reference>
<sequence>MATTFNFKLDPSSLPKLASRGENYTEWRNSWTIAFRYASLLSIVNGKKSRPATNAEGEVWDSQNDKALVMILTSVHLDLTLNVASCDTATEAWKFLAGRFDRDTGNTSI</sequence>
<dbReference type="OrthoDB" id="3740850at2759"/>
<proteinExistence type="predicted"/>
<dbReference type="RefSeq" id="XP_043165862.1">
    <property type="nucleotide sequence ID" value="XM_043309927.1"/>
</dbReference>
<evidence type="ECO:0008006" key="3">
    <source>
        <dbReference type="Google" id="ProtNLM"/>
    </source>
</evidence>
<name>A0A8J2HWX6_9PLEO</name>
<dbReference type="PANTHER" id="PTHR37610:SF83">
    <property type="entry name" value="RETROTRANSPOSON COPIA-LIKE N-TERMINAL DOMAIN-CONTAINING PROTEIN"/>
    <property type="match status" value="1"/>
</dbReference>
<accession>A0A8J2HWX6</accession>